<dbReference type="OrthoDB" id="10250354at2759"/>
<comment type="caution">
    <text evidence="2">The sequence shown here is derived from an EMBL/GenBank/DDBJ whole genome shotgun (WGS) entry which is preliminary data.</text>
</comment>
<evidence type="ECO:0000313" key="2">
    <source>
        <dbReference type="EMBL" id="GBP96278.1"/>
    </source>
</evidence>
<name>A0A4C2A853_EUMVA</name>
<feature type="compositionally biased region" description="Acidic residues" evidence="1">
    <location>
        <begin position="55"/>
        <end position="69"/>
    </location>
</feature>
<evidence type="ECO:0000256" key="1">
    <source>
        <dbReference type="SAM" id="MobiDB-lite"/>
    </source>
</evidence>
<gene>
    <name evidence="2" type="ORF">EVAR_101644_1</name>
</gene>
<organism evidence="2 3">
    <name type="scientific">Eumeta variegata</name>
    <name type="common">Bagworm moth</name>
    <name type="synonym">Eumeta japonica</name>
    <dbReference type="NCBI Taxonomy" id="151549"/>
    <lineage>
        <taxon>Eukaryota</taxon>
        <taxon>Metazoa</taxon>
        <taxon>Ecdysozoa</taxon>
        <taxon>Arthropoda</taxon>
        <taxon>Hexapoda</taxon>
        <taxon>Insecta</taxon>
        <taxon>Pterygota</taxon>
        <taxon>Neoptera</taxon>
        <taxon>Endopterygota</taxon>
        <taxon>Lepidoptera</taxon>
        <taxon>Glossata</taxon>
        <taxon>Ditrysia</taxon>
        <taxon>Tineoidea</taxon>
        <taxon>Psychidae</taxon>
        <taxon>Oiketicinae</taxon>
        <taxon>Eumeta</taxon>
    </lineage>
</organism>
<sequence>MSENNDNSNESSSMGSDSILQNSRLTGGGSVGANPVLRAGVLRPSVWDHLGNDQQDSEQADNDNADNDDEKDVLSFLRKMVETCKSLLLQKFNPISREIRFVFGQNVHERVVGENIKSDSAANADTTESSASTAGEGLLFASVIQNAAAAAKSSESCDSTLVKDGNAETKSLTEVAREYEESRALVERIDKRQISSDELLCAEGTSSADNSIDEIKIARSNGQAKKKLLQQLNYNMINLMSTSPRKLYFLQKIHRWKHNSKMNLKINKRT</sequence>
<dbReference type="EMBL" id="BGZK01002762">
    <property type="protein sequence ID" value="GBP96278.1"/>
    <property type="molecule type" value="Genomic_DNA"/>
</dbReference>
<evidence type="ECO:0000313" key="3">
    <source>
        <dbReference type="Proteomes" id="UP000299102"/>
    </source>
</evidence>
<proteinExistence type="predicted"/>
<protein>
    <submittedName>
        <fullName evidence="2">Uncharacterized protein</fullName>
    </submittedName>
</protein>
<accession>A0A4C2A853</accession>
<dbReference type="STRING" id="151549.A0A4C2A853"/>
<reference evidence="2 3" key="1">
    <citation type="journal article" date="2019" name="Commun. Biol.">
        <title>The bagworm genome reveals a unique fibroin gene that provides high tensile strength.</title>
        <authorList>
            <person name="Kono N."/>
            <person name="Nakamura H."/>
            <person name="Ohtoshi R."/>
            <person name="Tomita M."/>
            <person name="Numata K."/>
            <person name="Arakawa K."/>
        </authorList>
    </citation>
    <scope>NUCLEOTIDE SEQUENCE [LARGE SCALE GENOMIC DNA]</scope>
</reference>
<dbReference type="Proteomes" id="UP000299102">
    <property type="component" value="Unassembled WGS sequence"/>
</dbReference>
<feature type="compositionally biased region" description="Low complexity" evidence="1">
    <location>
        <begin position="1"/>
        <end position="18"/>
    </location>
</feature>
<feature type="region of interest" description="Disordered" evidence="1">
    <location>
        <begin position="1"/>
        <end position="34"/>
    </location>
</feature>
<feature type="region of interest" description="Disordered" evidence="1">
    <location>
        <begin position="47"/>
        <end position="69"/>
    </location>
</feature>
<keyword evidence="3" id="KW-1185">Reference proteome</keyword>
<dbReference type="AlphaFoldDB" id="A0A4C2A853"/>